<protein>
    <submittedName>
        <fullName evidence="4">Gfo/Idh/MocA family oxidoreductase</fullName>
    </submittedName>
</protein>
<dbReference type="SUPFAM" id="SSF55347">
    <property type="entry name" value="Glyceraldehyde-3-phosphate dehydrogenase-like, C-terminal domain"/>
    <property type="match status" value="1"/>
</dbReference>
<name>A0ABZ1HU15_STRPH</name>
<keyword evidence="1" id="KW-0560">Oxidoreductase</keyword>
<dbReference type="InterPro" id="IPR000683">
    <property type="entry name" value="Gfo/Idh/MocA-like_OxRdtase_N"/>
</dbReference>
<evidence type="ECO:0000259" key="3">
    <source>
        <dbReference type="Pfam" id="PF22685"/>
    </source>
</evidence>
<dbReference type="EMBL" id="CP109135">
    <property type="protein sequence ID" value="WSD20693.1"/>
    <property type="molecule type" value="Genomic_DNA"/>
</dbReference>
<organism evidence="4 5">
    <name type="scientific">Streptomyces phaeochromogenes</name>
    <dbReference type="NCBI Taxonomy" id="1923"/>
    <lineage>
        <taxon>Bacteria</taxon>
        <taxon>Bacillati</taxon>
        <taxon>Actinomycetota</taxon>
        <taxon>Actinomycetes</taxon>
        <taxon>Kitasatosporales</taxon>
        <taxon>Streptomycetaceae</taxon>
        <taxon>Streptomyces</taxon>
        <taxon>Streptomyces phaeochromogenes group</taxon>
    </lineage>
</organism>
<reference evidence="4 5" key="1">
    <citation type="submission" date="2022-10" db="EMBL/GenBank/DDBJ databases">
        <title>The complete genomes of actinobacterial strains from the NBC collection.</title>
        <authorList>
            <person name="Joergensen T.S."/>
            <person name="Alvarez Arevalo M."/>
            <person name="Sterndorff E.B."/>
            <person name="Faurdal D."/>
            <person name="Vuksanovic O."/>
            <person name="Mourched A.-S."/>
            <person name="Charusanti P."/>
            <person name="Shaw S."/>
            <person name="Blin K."/>
            <person name="Weber T."/>
        </authorList>
    </citation>
    <scope>NUCLEOTIDE SEQUENCE [LARGE SCALE GENOMIC DNA]</scope>
    <source>
        <strain evidence="4 5">NBC 01752</strain>
    </source>
</reference>
<keyword evidence="5" id="KW-1185">Reference proteome</keyword>
<feature type="domain" description="Gfo/Idh/MocA-like oxidoreductase N-terminal" evidence="2">
    <location>
        <begin position="15"/>
        <end position="136"/>
    </location>
</feature>
<dbReference type="RefSeq" id="WP_326762333.1">
    <property type="nucleotide sequence ID" value="NZ_CP109135.1"/>
</dbReference>
<dbReference type="Gene3D" id="3.40.50.720">
    <property type="entry name" value="NAD(P)-binding Rossmann-like Domain"/>
    <property type="match status" value="1"/>
</dbReference>
<dbReference type="SUPFAM" id="SSF51735">
    <property type="entry name" value="NAD(P)-binding Rossmann-fold domains"/>
    <property type="match status" value="1"/>
</dbReference>
<dbReference type="Pfam" id="PF01408">
    <property type="entry name" value="GFO_IDH_MocA"/>
    <property type="match status" value="1"/>
</dbReference>
<evidence type="ECO:0000256" key="1">
    <source>
        <dbReference type="ARBA" id="ARBA00023002"/>
    </source>
</evidence>
<dbReference type="Gene3D" id="3.30.360.10">
    <property type="entry name" value="Dihydrodipicolinate Reductase, domain 2"/>
    <property type="match status" value="1"/>
</dbReference>
<dbReference type="Pfam" id="PF22685">
    <property type="entry name" value="Gal80p_C-like"/>
    <property type="match status" value="1"/>
</dbReference>
<evidence type="ECO:0000313" key="4">
    <source>
        <dbReference type="EMBL" id="WSD20693.1"/>
    </source>
</evidence>
<evidence type="ECO:0000259" key="2">
    <source>
        <dbReference type="Pfam" id="PF01408"/>
    </source>
</evidence>
<dbReference type="InterPro" id="IPR050463">
    <property type="entry name" value="Gfo/Idh/MocA_oxidrdct_glycsds"/>
</dbReference>
<gene>
    <name evidence="4" type="ORF">OHB35_49750</name>
</gene>
<dbReference type="PANTHER" id="PTHR43818">
    <property type="entry name" value="BCDNA.GH03377"/>
    <property type="match status" value="1"/>
</dbReference>
<dbReference type="InterPro" id="IPR036291">
    <property type="entry name" value="NAD(P)-bd_dom_sf"/>
</dbReference>
<dbReference type="PANTHER" id="PTHR43818:SF11">
    <property type="entry name" value="BCDNA.GH03377"/>
    <property type="match status" value="1"/>
</dbReference>
<dbReference type="Proteomes" id="UP001340816">
    <property type="component" value="Chromosome"/>
</dbReference>
<proteinExistence type="predicted"/>
<feature type="domain" description="Gal80p-like C-terminal" evidence="3">
    <location>
        <begin position="143"/>
        <end position="283"/>
    </location>
</feature>
<dbReference type="InterPro" id="IPR055080">
    <property type="entry name" value="Gal80p-like_C"/>
</dbReference>
<sequence>MPSASSPAASGSSIGVGIIGLSTSGGWAAASHLPALRALEGFDIRALSTSNPDSARRAGEQYGVPLAFGSAKELAESPDVDLVVVSVKAPDHYTNVMAALNAGKMVLSEWPLGKNAAETRELAETAEAKGVRTFVGLQARTAPHVQYLRDLIADGYVGDVLSTTLVGSGHAYGDTVDQSNIYLLDPANGATLLTIPFGHTIDALTMVLGEFTDLDARAVTRRTTVRVAQTGEEVAMRAADQIAVQGVLESGAVVSAHYRGGLSRGTNFLWEINGTEGDIQITGPNGHLQVGPITLHGARGESSELAELPLPAAYELPALANARTSPAYSVGHAYAGIREDLSQGTHRIADFTHAHHRQQLFDRIEAAAKRD</sequence>
<accession>A0ABZ1HU15</accession>
<evidence type="ECO:0000313" key="5">
    <source>
        <dbReference type="Proteomes" id="UP001340816"/>
    </source>
</evidence>